<gene>
    <name evidence="2" type="primary">TIGD7-L59</name>
    <name evidence="2" type="ORF">Hamer_G005890</name>
</gene>
<dbReference type="EMBL" id="JAHLQT010037514">
    <property type="protein sequence ID" value="KAG7157451.1"/>
    <property type="molecule type" value="Genomic_DNA"/>
</dbReference>
<organism evidence="2 3">
    <name type="scientific">Homarus americanus</name>
    <name type="common">American lobster</name>
    <dbReference type="NCBI Taxonomy" id="6706"/>
    <lineage>
        <taxon>Eukaryota</taxon>
        <taxon>Metazoa</taxon>
        <taxon>Ecdysozoa</taxon>
        <taxon>Arthropoda</taxon>
        <taxon>Crustacea</taxon>
        <taxon>Multicrustacea</taxon>
        <taxon>Malacostraca</taxon>
        <taxon>Eumalacostraca</taxon>
        <taxon>Eucarida</taxon>
        <taxon>Decapoda</taxon>
        <taxon>Pleocyemata</taxon>
        <taxon>Astacidea</taxon>
        <taxon>Nephropoidea</taxon>
        <taxon>Nephropidae</taxon>
        <taxon>Homarus</taxon>
    </lineage>
</organism>
<reference evidence="2" key="1">
    <citation type="journal article" date="2021" name="Sci. Adv.">
        <title>The American lobster genome reveals insights on longevity, neural, and immune adaptations.</title>
        <authorList>
            <person name="Polinski J.M."/>
            <person name="Zimin A.V."/>
            <person name="Clark K.F."/>
            <person name="Kohn A.B."/>
            <person name="Sadowski N."/>
            <person name="Timp W."/>
            <person name="Ptitsyn A."/>
            <person name="Khanna P."/>
            <person name="Romanova D.Y."/>
            <person name="Williams P."/>
            <person name="Greenwood S.J."/>
            <person name="Moroz L.L."/>
            <person name="Walt D.R."/>
            <person name="Bodnar A.G."/>
        </authorList>
    </citation>
    <scope>NUCLEOTIDE SEQUENCE</scope>
    <source>
        <strain evidence="2">GMGI-L3</strain>
    </source>
</reference>
<feature type="compositionally biased region" description="Acidic residues" evidence="1">
    <location>
        <begin position="232"/>
        <end position="244"/>
    </location>
</feature>
<protein>
    <submittedName>
        <fullName evidence="2">Tigger transposable element-derived protein 7-like 59</fullName>
    </submittedName>
</protein>
<accession>A0A8J5JK08</accession>
<keyword evidence="3" id="KW-1185">Reference proteome</keyword>
<proteinExistence type="predicted"/>
<feature type="non-terminal residue" evidence="2">
    <location>
        <position position="277"/>
    </location>
</feature>
<dbReference type="Proteomes" id="UP000747542">
    <property type="component" value="Unassembled WGS sequence"/>
</dbReference>
<sequence>LNKYTMKFNVDQVKSGIKRMRKVGKEGLEEAVYKYFPGFTDLVPAVNRDILSLARQAGFDELESEDIEDVLASHTEELTNEDLQQLTEHNETGLYWRALPENTQASRSEKSVPGRKLSKKRVSALLCANADGSHILSPVVMEDTRGQRTLRNLKKYNFRSILFNFATSAKEVKARTLINAWKKLLYDIDEEHDFEKDATVEEVETWLEADEDDLRYHNLTEEIVDSVHEAADNFDDDDDEEKEDEPPKIKLPGARDCLDTLIEFTHQKKKWGLLRSL</sequence>
<evidence type="ECO:0000313" key="3">
    <source>
        <dbReference type="Proteomes" id="UP000747542"/>
    </source>
</evidence>
<feature type="region of interest" description="Disordered" evidence="1">
    <location>
        <begin position="231"/>
        <end position="251"/>
    </location>
</feature>
<comment type="caution">
    <text evidence="2">The sequence shown here is derived from an EMBL/GenBank/DDBJ whole genome shotgun (WGS) entry which is preliminary data.</text>
</comment>
<evidence type="ECO:0000313" key="2">
    <source>
        <dbReference type="EMBL" id="KAG7157451.1"/>
    </source>
</evidence>
<dbReference type="AlphaFoldDB" id="A0A8J5JK08"/>
<name>A0A8J5JK08_HOMAM</name>
<evidence type="ECO:0000256" key="1">
    <source>
        <dbReference type="SAM" id="MobiDB-lite"/>
    </source>
</evidence>